<dbReference type="AlphaFoldDB" id="A0A4S4LU02"/>
<dbReference type="OrthoDB" id="3214502at2759"/>
<gene>
    <name evidence="1" type="ORF">EW146_g4942</name>
</gene>
<keyword evidence="2" id="KW-1185">Reference proteome</keyword>
<sequence length="305" mass="34437">MKMRNPWDDVVLTDGTGYMVAEGNYKDYLQAAIESKDMNMNYSLSGALKSVGDLPQVLIMYDVMCQYGMHLLCHFADSPHLAMPSDLEIIKGIVLALCKKYIKAMDALQASQEGFQALDTSIDHWLVERWAGDAENAVSGWQDHLELLDIYDVQKERSWRAGSTGIHCMTFDWNQDTGGTLENQITTFQKEAKKYIGLAEPGAEWEDIPPDIITDSEVNEDEPIPEELVEEYADDIPDTVPTEKMAIALPSTLWIIKCRELGLEELANQELELQKGQANDALYHMWITIGHKSFLFHSSIRQANS</sequence>
<dbReference type="Proteomes" id="UP000310158">
    <property type="component" value="Unassembled WGS sequence"/>
</dbReference>
<organism evidence="1 2">
    <name type="scientific">Bondarzewia mesenterica</name>
    <dbReference type="NCBI Taxonomy" id="1095465"/>
    <lineage>
        <taxon>Eukaryota</taxon>
        <taxon>Fungi</taxon>
        <taxon>Dikarya</taxon>
        <taxon>Basidiomycota</taxon>
        <taxon>Agaricomycotina</taxon>
        <taxon>Agaricomycetes</taxon>
        <taxon>Russulales</taxon>
        <taxon>Bondarzewiaceae</taxon>
        <taxon>Bondarzewia</taxon>
    </lineage>
</organism>
<comment type="caution">
    <text evidence="1">The sequence shown here is derived from an EMBL/GenBank/DDBJ whole genome shotgun (WGS) entry which is preliminary data.</text>
</comment>
<reference evidence="1 2" key="1">
    <citation type="submission" date="2019-02" db="EMBL/GenBank/DDBJ databases">
        <title>Genome sequencing of the rare red list fungi Bondarzewia mesenterica.</title>
        <authorList>
            <person name="Buettner E."/>
            <person name="Kellner H."/>
        </authorList>
    </citation>
    <scope>NUCLEOTIDE SEQUENCE [LARGE SCALE GENOMIC DNA]</scope>
    <source>
        <strain evidence="1 2">DSM 108281</strain>
    </source>
</reference>
<proteinExistence type="predicted"/>
<accession>A0A4S4LU02</accession>
<protein>
    <submittedName>
        <fullName evidence="1">Uncharacterized protein</fullName>
    </submittedName>
</protein>
<name>A0A4S4LU02_9AGAM</name>
<evidence type="ECO:0000313" key="1">
    <source>
        <dbReference type="EMBL" id="THH15547.1"/>
    </source>
</evidence>
<evidence type="ECO:0000313" key="2">
    <source>
        <dbReference type="Proteomes" id="UP000310158"/>
    </source>
</evidence>
<dbReference type="EMBL" id="SGPL01000204">
    <property type="protein sequence ID" value="THH15547.1"/>
    <property type="molecule type" value="Genomic_DNA"/>
</dbReference>